<dbReference type="PROSITE" id="PS51257">
    <property type="entry name" value="PROKAR_LIPOPROTEIN"/>
    <property type="match status" value="1"/>
</dbReference>
<dbReference type="InterPro" id="IPR045444">
    <property type="entry name" value="DUF6503"/>
</dbReference>
<protein>
    <recommendedName>
        <fullName evidence="3">Deoxyribose-phosphate aldolase</fullName>
    </recommendedName>
</protein>
<evidence type="ECO:0000313" key="1">
    <source>
        <dbReference type="EMBL" id="NEN22398.1"/>
    </source>
</evidence>
<name>A0A7K3WLK9_9FLAO</name>
<gene>
    <name evidence="1" type="ORF">G3O08_02635</name>
</gene>
<comment type="caution">
    <text evidence="1">The sequence shown here is derived from an EMBL/GenBank/DDBJ whole genome shotgun (WGS) entry which is preliminary data.</text>
</comment>
<dbReference type="Proteomes" id="UP000486602">
    <property type="component" value="Unassembled WGS sequence"/>
</dbReference>
<keyword evidence="2" id="KW-1185">Reference proteome</keyword>
<dbReference type="Pfam" id="PF20113">
    <property type="entry name" value="DUF6503"/>
    <property type="match status" value="1"/>
</dbReference>
<organism evidence="1 2">
    <name type="scientific">Cryomorpha ignava</name>
    <dbReference type="NCBI Taxonomy" id="101383"/>
    <lineage>
        <taxon>Bacteria</taxon>
        <taxon>Pseudomonadati</taxon>
        <taxon>Bacteroidota</taxon>
        <taxon>Flavobacteriia</taxon>
        <taxon>Flavobacteriales</taxon>
        <taxon>Cryomorphaceae</taxon>
        <taxon>Cryomorpha</taxon>
    </lineage>
</organism>
<proteinExistence type="predicted"/>
<dbReference type="RefSeq" id="WP_163283098.1">
    <property type="nucleotide sequence ID" value="NZ_JAAGVY010000002.1"/>
</dbReference>
<dbReference type="AlphaFoldDB" id="A0A7K3WLK9"/>
<reference evidence="1 2" key="1">
    <citation type="submission" date="2020-02" db="EMBL/GenBank/DDBJ databases">
        <title>Out from the shadows clarifying the taxonomy of the family Cryomorphaceae and related taxa by utilizing the GTDB taxonomic framework.</title>
        <authorList>
            <person name="Bowman J.P."/>
        </authorList>
    </citation>
    <scope>NUCLEOTIDE SEQUENCE [LARGE SCALE GENOMIC DNA]</scope>
    <source>
        <strain evidence="1 2">QSSC 1-22</strain>
    </source>
</reference>
<accession>A0A7K3WLK9</accession>
<dbReference type="EMBL" id="JAAGVY010000002">
    <property type="protein sequence ID" value="NEN22398.1"/>
    <property type="molecule type" value="Genomic_DNA"/>
</dbReference>
<evidence type="ECO:0008006" key="3">
    <source>
        <dbReference type="Google" id="ProtNLM"/>
    </source>
</evidence>
<evidence type="ECO:0000313" key="2">
    <source>
        <dbReference type="Proteomes" id="UP000486602"/>
    </source>
</evidence>
<sequence>MRKFLVILFPICVLAYSCGESRDGQNAESVDTRSKSEMIIDSAIAFHGGVKYYDTDISFGFRDKDYHVFRSANSFTYSTSFSDSLGDNIWELTNGGLIAKRNGVRIALSAKDSMAYAESLNSVVYFAMLPSLLSDNAVHSKLDGTENIKGKDYYRIEVTFSEEGGGTDHDDVYLYWLDKADYSLDYLAYSFHVNKGGSRFRAVTNSRRINGIIFQDYENYKGPAPDSLQYISEMYNADKLPLLSTIELNKISVIDRPTAVSEIK</sequence>